<sequence length="891" mass="100010">MSEVNLSVRSKTIPTSFIAGSMNALPFSSTVVTILDKTERPLPRVNTAQYSVFQPIFSPKGVTNEVVYITGQDVLNKYNDLFGKPNTVLYGPGATYIWQAVRGGFNAGVVNVRPADATYANFFVNFMIQKSDKKQKLFVRKYAKWAPVGGITPGAYENRDNSVKYGYHFALVPAGADAETIKKAKASIGTLASGNPEDDPDIKEITLDTFDFGFKYFNITGLTQGKSVQVDGLTGITIDTNFGAILSTNATYPKKNTAGKYEDEKGQTQINDGGNMRDLKIGEAAEVTESTDRTEVHPNTKGLKVPFNMDAKMVLSLPVFGLVYRGAGEYGNVFYADFSTKSSPLPIDRNYPYFKCEVRENNIKSEHMFDFTLFAIGDQNGGSLNYNFADRATRACRKTWTETNNTKTFTPYLVNRTNALSIETGLKTFFTKLRETFLAKIKAEFTSDSELDTLLGDAPTTDIDTIKNFNTVLAEINALEEDFKRNKDVIKKKTIETPFSRIAPWELNPIDDIRHTYRRKTVPGINLLNLPKRLYFAGGTYGSLAPIVGEEEFDFYTTVYNPYAVTVEEKKAEEDAIKHGQRGTYRIWLELYKDVFLGNIDDAIFDPTIVKDCIVFGEGYPEELQRVVSRLVQYKEDFVHKEKVRPDWTYIRTPDETVVRNMNDAIAWAHDILGDFKEKNIGMHPVIGSWMFTDPTTGGSYRYSGFFEYLGESSSLASYLLSGTSNSFASGDYSKIFGGADDSQELIPRTSDQKTDLVKADVMYYRRRSDGRYALGEDLGYNPGMMSSLKNIGSCIHFNRILNEAQCFMIDNVISNTDRDSLDLLQKGIEKRIAPYTKHFNNRVVVEVKVSEEENEQENSVILVEISVTGHEYSRNNRLAMIMTSDKTNAA</sequence>
<accession>A0A8S5VGY8</accession>
<organism evidence="1">
    <name type="scientific">Myoviridae sp. ctkfK18</name>
    <dbReference type="NCBI Taxonomy" id="2825165"/>
    <lineage>
        <taxon>Viruses</taxon>
        <taxon>Duplodnaviria</taxon>
        <taxon>Heunggongvirae</taxon>
        <taxon>Uroviricota</taxon>
        <taxon>Caudoviricetes</taxon>
    </lineage>
</organism>
<name>A0A8S5VGY8_9CAUD</name>
<protein>
    <submittedName>
        <fullName evidence="1">Uncharacterized protein</fullName>
    </submittedName>
</protein>
<proteinExistence type="predicted"/>
<evidence type="ECO:0000313" key="1">
    <source>
        <dbReference type="EMBL" id="DAG05942.1"/>
    </source>
</evidence>
<dbReference type="EMBL" id="BK016265">
    <property type="protein sequence ID" value="DAG05942.1"/>
    <property type="molecule type" value="Genomic_DNA"/>
</dbReference>
<reference evidence="1" key="1">
    <citation type="journal article" date="2021" name="Proc. Natl. Acad. Sci. U.S.A.">
        <title>A Catalog of Tens of Thousands of Viruses from Human Metagenomes Reveals Hidden Associations with Chronic Diseases.</title>
        <authorList>
            <person name="Tisza M.J."/>
            <person name="Buck C.B."/>
        </authorList>
    </citation>
    <scope>NUCLEOTIDE SEQUENCE</scope>
    <source>
        <strain evidence="1">CtkfK18</strain>
    </source>
</reference>